<feature type="signal peptide" evidence="1">
    <location>
        <begin position="1"/>
        <end position="27"/>
    </location>
</feature>
<keyword evidence="1" id="KW-0732">Signal</keyword>
<proteinExistence type="predicted"/>
<evidence type="ECO:0000256" key="1">
    <source>
        <dbReference type="SAM" id="SignalP"/>
    </source>
</evidence>
<gene>
    <name evidence="2" type="ORF">MTO99_11570</name>
</gene>
<reference evidence="2 3" key="1">
    <citation type="submission" date="2022-03" db="EMBL/GenBank/DDBJ databases">
        <title>Mucilaginibacter sp. isolated from the gut of Protaetia brevitarsis seulensis larvae.</title>
        <authorList>
            <person name="Won M."/>
            <person name="Kim S.-J."/>
            <person name="Kwon S.-W."/>
        </authorList>
    </citation>
    <scope>NUCLEOTIDE SEQUENCE [LARGE SCALE GENOMIC DNA]</scope>
    <source>
        <strain evidence="2 3">CFWR-12</strain>
    </source>
</reference>
<sequence>MKKRSMAMASLAVAAALVVSAVAPAFAATETLNQICSSPRTQRATVDQTGWGSITFNVTGA</sequence>
<keyword evidence="3" id="KW-1185">Reference proteome</keyword>
<organism evidence="2 3">
    <name type="scientific">Agromyces larvae</name>
    <dbReference type="NCBI Taxonomy" id="2929802"/>
    <lineage>
        <taxon>Bacteria</taxon>
        <taxon>Bacillati</taxon>
        <taxon>Actinomycetota</taxon>
        <taxon>Actinomycetes</taxon>
        <taxon>Micrococcales</taxon>
        <taxon>Microbacteriaceae</taxon>
        <taxon>Agromyces</taxon>
    </lineage>
</organism>
<name>A0ABY4BUH7_9MICO</name>
<dbReference type="RefSeq" id="WP_243553758.1">
    <property type="nucleotide sequence ID" value="NZ_CP094528.1"/>
</dbReference>
<dbReference type="EMBL" id="CP094528">
    <property type="protein sequence ID" value="UOE42829.1"/>
    <property type="molecule type" value="Genomic_DNA"/>
</dbReference>
<evidence type="ECO:0000313" key="2">
    <source>
        <dbReference type="EMBL" id="UOE42829.1"/>
    </source>
</evidence>
<evidence type="ECO:0000313" key="3">
    <source>
        <dbReference type="Proteomes" id="UP000832097"/>
    </source>
</evidence>
<dbReference type="Proteomes" id="UP000832097">
    <property type="component" value="Chromosome"/>
</dbReference>
<protein>
    <submittedName>
        <fullName evidence="2">Uncharacterized protein</fullName>
    </submittedName>
</protein>
<feature type="chain" id="PRO_5047468906" evidence="1">
    <location>
        <begin position="28"/>
        <end position="61"/>
    </location>
</feature>
<accession>A0ABY4BUH7</accession>